<dbReference type="InterPro" id="IPR006671">
    <property type="entry name" value="Cyclin_N"/>
</dbReference>
<evidence type="ECO:0000256" key="2">
    <source>
        <dbReference type="ARBA" id="ARBA00023127"/>
    </source>
</evidence>
<comment type="similarity">
    <text evidence="4">Belongs to the cyclin family.</text>
</comment>
<accession>A0AAD2CH87</accession>
<evidence type="ECO:0000256" key="4">
    <source>
        <dbReference type="RuleBase" id="RU000383"/>
    </source>
</evidence>
<comment type="caution">
    <text evidence="7">The sequence shown here is derived from an EMBL/GenBank/DDBJ whole genome shotgun (WGS) entry which is preliminary data.</text>
</comment>
<dbReference type="PANTHER" id="PTHR10177">
    <property type="entry name" value="CYCLINS"/>
    <property type="match status" value="1"/>
</dbReference>
<organism evidence="7 8">
    <name type="scientific">Cylindrotheca closterium</name>
    <dbReference type="NCBI Taxonomy" id="2856"/>
    <lineage>
        <taxon>Eukaryota</taxon>
        <taxon>Sar</taxon>
        <taxon>Stramenopiles</taxon>
        <taxon>Ochrophyta</taxon>
        <taxon>Bacillariophyta</taxon>
        <taxon>Bacillariophyceae</taxon>
        <taxon>Bacillariophycidae</taxon>
        <taxon>Bacillariales</taxon>
        <taxon>Bacillariaceae</taxon>
        <taxon>Cylindrotheca</taxon>
    </lineage>
</organism>
<keyword evidence="8" id="KW-1185">Reference proteome</keyword>
<sequence>MSGNKGFMDDQLAAMLLQEQKFYRCSDYLGSCSSSTEHPVPITVCPLQILNEMANLVTDTQLVRIDSSSNFSKSDSKSEASPTTVVHDMYESPHHSRPPLSKQQSQRDKFELSLIGAWRSQMFDWICQVVRFSQLNKGVVEVSFNILDRFLVSKVQHDNISREEFRLYCLASLHIAFKTSASAGRLSMKQSLSMSGGFYQVEEIQAAELEILQNLQWHVNPPTIMAFCDLYLKLHETQLSKKVYSACEYMAEVAIADEFFISKPCSSIALAITLLVTRKEGIRFAWAQKLLQELRGRVFVEGDEFESILQQLECLI</sequence>
<protein>
    <recommendedName>
        <fullName evidence="6">Cyclin-like domain-containing protein</fullName>
    </recommendedName>
</protein>
<dbReference type="InterPro" id="IPR013763">
    <property type="entry name" value="Cyclin-like_dom"/>
</dbReference>
<keyword evidence="2 4" id="KW-0195">Cyclin</keyword>
<evidence type="ECO:0000256" key="1">
    <source>
        <dbReference type="ARBA" id="ARBA00022618"/>
    </source>
</evidence>
<dbReference type="Proteomes" id="UP001295423">
    <property type="component" value="Unassembled WGS sequence"/>
</dbReference>
<proteinExistence type="inferred from homology"/>
<keyword evidence="1" id="KW-0132">Cell division</keyword>
<dbReference type="Pfam" id="PF00134">
    <property type="entry name" value="Cyclin_N"/>
    <property type="match status" value="1"/>
</dbReference>
<feature type="domain" description="Cyclin-like" evidence="6">
    <location>
        <begin position="124"/>
        <end position="213"/>
    </location>
</feature>
<dbReference type="EMBL" id="CAKOGP040000002">
    <property type="protein sequence ID" value="CAJ1920730.1"/>
    <property type="molecule type" value="Genomic_DNA"/>
</dbReference>
<evidence type="ECO:0000256" key="5">
    <source>
        <dbReference type="SAM" id="MobiDB-lite"/>
    </source>
</evidence>
<gene>
    <name evidence="7" type="ORF">CYCCA115_LOCUS899</name>
</gene>
<dbReference type="InterPro" id="IPR036915">
    <property type="entry name" value="Cyclin-like_sf"/>
</dbReference>
<evidence type="ECO:0000313" key="8">
    <source>
        <dbReference type="Proteomes" id="UP001295423"/>
    </source>
</evidence>
<dbReference type="InterPro" id="IPR048258">
    <property type="entry name" value="Cyclins_cyclin-box"/>
</dbReference>
<reference evidence="7" key="1">
    <citation type="submission" date="2023-08" db="EMBL/GenBank/DDBJ databases">
        <authorList>
            <person name="Audoor S."/>
            <person name="Bilcke G."/>
        </authorList>
    </citation>
    <scope>NUCLEOTIDE SEQUENCE</scope>
</reference>
<name>A0AAD2CH87_9STRA</name>
<dbReference type="SUPFAM" id="SSF47954">
    <property type="entry name" value="Cyclin-like"/>
    <property type="match status" value="1"/>
</dbReference>
<evidence type="ECO:0000256" key="3">
    <source>
        <dbReference type="ARBA" id="ARBA00023306"/>
    </source>
</evidence>
<dbReference type="PROSITE" id="PS00292">
    <property type="entry name" value="CYCLINS"/>
    <property type="match status" value="1"/>
</dbReference>
<feature type="region of interest" description="Disordered" evidence="5">
    <location>
        <begin position="69"/>
        <end position="105"/>
    </location>
</feature>
<evidence type="ECO:0000259" key="6">
    <source>
        <dbReference type="SMART" id="SM00385"/>
    </source>
</evidence>
<dbReference type="Gene3D" id="1.10.472.10">
    <property type="entry name" value="Cyclin-like"/>
    <property type="match status" value="2"/>
</dbReference>
<keyword evidence="3" id="KW-0131">Cell cycle</keyword>
<dbReference type="AlphaFoldDB" id="A0AAD2CH87"/>
<dbReference type="GO" id="GO:0051301">
    <property type="term" value="P:cell division"/>
    <property type="evidence" value="ECO:0007669"/>
    <property type="project" value="UniProtKB-KW"/>
</dbReference>
<dbReference type="InterPro" id="IPR039361">
    <property type="entry name" value="Cyclin"/>
</dbReference>
<evidence type="ECO:0000313" key="7">
    <source>
        <dbReference type="EMBL" id="CAJ1920730.1"/>
    </source>
</evidence>
<dbReference type="SMART" id="SM00385">
    <property type="entry name" value="CYCLIN"/>
    <property type="match status" value="1"/>
</dbReference>